<dbReference type="EMBL" id="JAAZSQ010000022">
    <property type="protein sequence ID" value="NKX56302.1"/>
    <property type="molecule type" value="Genomic_DNA"/>
</dbReference>
<dbReference type="RefSeq" id="WP_168488466.1">
    <property type="nucleotide sequence ID" value="NZ_JAAZSQ010000022.1"/>
</dbReference>
<accession>A0A7X6K5C5</accession>
<feature type="signal peptide" evidence="2">
    <location>
        <begin position="1"/>
        <end position="30"/>
    </location>
</feature>
<evidence type="ECO:0000313" key="4">
    <source>
        <dbReference type="Proteomes" id="UP000544090"/>
    </source>
</evidence>
<comment type="caution">
    <text evidence="3">The sequence shown here is derived from an EMBL/GenBank/DDBJ whole genome shotgun (WGS) entry which is preliminary data.</text>
</comment>
<feature type="compositionally biased region" description="Low complexity" evidence="1">
    <location>
        <begin position="163"/>
        <end position="185"/>
    </location>
</feature>
<keyword evidence="2" id="KW-0732">Signal</keyword>
<reference evidence="3 4" key="1">
    <citation type="submission" date="2020-04" db="EMBL/GenBank/DDBJ databases">
        <title>Arthrobacter sp. nov.</title>
        <authorList>
            <person name="Liu S."/>
        </authorList>
    </citation>
    <scope>NUCLEOTIDE SEQUENCE [LARGE SCALE GENOMIC DNA]</scope>
    <source>
        <strain evidence="3 4">E918</strain>
    </source>
</reference>
<evidence type="ECO:0000256" key="2">
    <source>
        <dbReference type="SAM" id="SignalP"/>
    </source>
</evidence>
<gene>
    <name evidence="3" type="ORF">HGG74_17575</name>
</gene>
<keyword evidence="4" id="KW-1185">Reference proteome</keyword>
<feature type="chain" id="PRO_5039101655" description="DNA modification methylase" evidence="2">
    <location>
        <begin position="31"/>
        <end position="185"/>
    </location>
</feature>
<evidence type="ECO:0000313" key="3">
    <source>
        <dbReference type="EMBL" id="NKX56302.1"/>
    </source>
</evidence>
<protein>
    <recommendedName>
        <fullName evidence="5">DNA modification methylase</fullName>
    </recommendedName>
</protein>
<dbReference type="Proteomes" id="UP000544090">
    <property type="component" value="Unassembled WGS sequence"/>
</dbReference>
<name>A0A7X6K5C5_9MICC</name>
<dbReference type="PROSITE" id="PS51257">
    <property type="entry name" value="PROKAR_LIPOPROTEIN"/>
    <property type="match status" value="1"/>
</dbReference>
<sequence>MKFAPTNRVHRALASGAGALALLATAGCSAVNEQATTRQYSASDGIVTSVGPVDVRNLLIVANDAESSGRFLGTVVNTSDSPVQLTLGVASDSASVTIPADGQIKFEDESHTTEVDAAGTDPGALVPVTLRVNSESSEVQVPVLDAALAEYGAYLESPQPTGTASPTSPAGEPTTTAPAEEAPGH</sequence>
<organism evidence="3 4">
    <name type="scientific">Arthrobacter mobilis</name>
    <dbReference type="NCBI Taxonomy" id="2724944"/>
    <lineage>
        <taxon>Bacteria</taxon>
        <taxon>Bacillati</taxon>
        <taxon>Actinomycetota</taxon>
        <taxon>Actinomycetes</taxon>
        <taxon>Micrococcales</taxon>
        <taxon>Micrococcaceae</taxon>
        <taxon>Arthrobacter</taxon>
    </lineage>
</organism>
<dbReference type="AlphaFoldDB" id="A0A7X6K5C5"/>
<evidence type="ECO:0000256" key="1">
    <source>
        <dbReference type="SAM" id="MobiDB-lite"/>
    </source>
</evidence>
<proteinExistence type="predicted"/>
<feature type="region of interest" description="Disordered" evidence="1">
    <location>
        <begin position="156"/>
        <end position="185"/>
    </location>
</feature>
<evidence type="ECO:0008006" key="5">
    <source>
        <dbReference type="Google" id="ProtNLM"/>
    </source>
</evidence>